<dbReference type="EMBL" id="ATIB01000085">
    <property type="protein sequence ID" value="EQA98015.1"/>
    <property type="molecule type" value="Genomic_DNA"/>
</dbReference>
<evidence type="ECO:0000256" key="2">
    <source>
        <dbReference type="ARBA" id="ARBA00023012"/>
    </source>
</evidence>
<dbReference type="SMART" id="SM00448">
    <property type="entry name" value="REC"/>
    <property type="match status" value="1"/>
</dbReference>
<name>T0G2W2_9SPHN</name>
<evidence type="ECO:0000256" key="3">
    <source>
        <dbReference type="ARBA" id="ARBA00023015"/>
    </source>
</evidence>
<comment type="caution">
    <text evidence="10">The sequence shown here is derived from an EMBL/GenBank/DDBJ whole genome shotgun (WGS) entry which is preliminary data.</text>
</comment>
<dbReference type="Pfam" id="PF00486">
    <property type="entry name" value="Trans_reg_C"/>
    <property type="match status" value="1"/>
</dbReference>
<dbReference type="InterPro" id="IPR039420">
    <property type="entry name" value="WalR-like"/>
</dbReference>
<evidence type="ECO:0000313" key="11">
    <source>
        <dbReference type="Proteomes" id="UP000015524"/>
    </source>
</evidence>
<keyword evidence="11" id="KW-1185">Reference proteome</keyword>
<keyword evidence="5" id="KW-0804">Transcription</keyword>
<dbReference type="GO" id="GO:0032993">
    <property type="term" value="C:protein-DNA complex"/>
    <property type="evidence" value="ECO:0007669"/>
    <property type="project" value="TreeGrafter"/>
</dbReference>
<dbReference type="GO" id="GO:0006355">
    <property type="term" value="P:regulation of DNA-templated transcription"/>
    <property type="evidence" value="ECO:0007669"/>
    <property type="project" value="InterPro"/>
</dbReference>
<evidence type="ECO:0000259" key="8">
    <source>
        <dbReference type="PROSITE" id="PS50110"/>
    </source>
</evidence>
<dbReference type="InterPro" id="IPR001789">
    <property type="entry name" value="Sig_transdc_resp-reg_receiver"/>
</dbReference>
<dbReference type="Proteomes" id="UP000015524">
    <property type="component" value="Unassembled WGS sequence"/>
</dbReference>
<reference evidence="10 11" key="1">
    <citation type="journal article" date="2013" name="Genome Announc.">
        <title>Draft Genome Sequence of a Hexachlorocyclohexane-Degrading Bacterium, Sphingobium baderi Strain LL03T.</title>
        <authorList>
            <person name="Kaur J."/>
            <person name="Verma H."/>
            <person name="Tripathi C."/>
            <person name="Khurana J.P."/>
            <person name="Lal R."/>
        </authorList>
    </citation>
    <scope>NUCLEOTIDE SEQUENCE [LARGE SCALE GENOMIC DNA]</scope>
    <source>
        <strain evidence="10 11">LL03</strain>
    </source>
</reference>
<dbReference type="AlphaFoldDB" id="T0G2W2"/>
<dbReference type="Gene3D" id="1.10.10.10">
    <property type="entry name" value="Winged helix-like DNA-binding domain superfamily/Winged helix DNA-binding domain"/>
    <property type="match status" value="1"/>
</dbReference>
<dbReference type="SUPFAM" id="SSF52172">
    <property type="entry name" value="CheY-like"/>
    <property type="match status" value="1"/>
</dbReference>
<organism evidence="10 11">
    <name type="scientific">Sphingobium baderi LL03</name>
    <dbReference type="NCBI Taxonomy" id="1114964"/>
    <lineage>
        <taxon>Bacteria</taxon>
        <taxon>Pseudomonadati</taxon>
        <taxon>Pseudomonadota</taxon>
        <taxon>Alphaproteobacteria</taxon>
        <taxon>Sphingomonadales</taxon>
        <taxon>Sphingomonadaceae</taxon>
        <taxon>Sphingobium</taxon>
    </lineage>
</organism>
<proteinExistence type="predicted"/>
<accession>T0G2W2</accession>
<protein>
    <recommendedName>
        <fullName evidence="12">Transcriptional regulator</fullName>
    </recommendedName>
</protein>
<dbReference type="Gene3D" id="3.40.50.2300">
    <property type="match status" value="1"/>
</dbReference>
<keyword evidence="1 6" id="KW-0597">Phosphoprotein</keyword>
<evidence type="ECO:0000256" key="7">
    <source>
        <dbReference type="PROSITE-ProRule" id="PRU01091"/>
    </source>
</evidence>
<dbReference type="PROSITE" id="PS51755">
    <property type="entry name" value="OMPR_PHOB"/>
    <property type="match status" value="1"/>
</dbReference>
<evidence type="ECO:0008006" key="12">
    <source>
        <dbReference type="Google" id="ProtNLM"/>
    </source>
</evidence>
<dbReference type="FunFam" id="3.40.50.2300:FF:000002">
    <property type="entry name" value="DNA-binding response regulator PhoP"/>
    <property type="match status" value="1"/>
</dbReference>
<dbReference type="InterPro" id="IPR036388">
    <property type="entry name" value="WH-like_DNA-bd_sf"/>
</dbReference>
<evidence type="ECO:0000256" key="1">
    <source>
        <dbReference type="ARBA" id="ARBA00022553"/>
    </source>
</evidence>
<sequence length="228" mass="24926">MQPKESGMRIMLVEDDAALARGIASSLGSEGCSVDIVGSGEDALLIAPSEPYAAIILDLGLPDLDGIELLRRLRQSRVKTPILILTARDRIDDRVTGLDHGADDYMVKPFDPRELHSRVRALMRRAHGTPAPVLKLGALEFDRSSRTVLLEGVVVPLRARELAVLETLMTQPGRLVGKERLSASVFSFDDNVGINALEVYIGRLRRKLGDKGPAIRTVRGLGYMIEAH</sequence>
<feature type="modified residue" description="4-aspartylphosphate" evidence="6">
    <location>
        <position position="58"/>
    </location>
</feature>
<evidence type="ECO:0000256" key="6">
    <source>
        <dbReference type="PROSITE-ProRule" id="PRU00169"/>
    </source>
</evidence>
<dbReference type="PATRIC" id="fig|1114964.3.peg.3916"/>
<dbReference type="SMART" id="SM00862">
    <property type="entry name" value="Trans_reg_C"/>
    <property type="match status" value="1"/>
</dbReference>
<feature type="domain" description="OmpR/PhoB-type" evidence="9">
    <location>
        <begin position="131"/>
        <end position="227"/>
    </location>
</feature>
<dbReference type="CDD" id="cd00383">
    <property type="entry name" value="trans_reg_C"/>
    <property type="match status" value="1"/>
</dbReference>
<dbReference type="GO" id="GO:0005829">
    <property type="term" value="C:cytosol"/>
    <property type="evidence" value="ECO:0007669"/>
    <property type="project" value="TreeGrafter"/>
</dbReference>
<evidence type="ECO:0000256" key="5">
    <source>
        <dbReference type="ARBA" id="ARBA00023163"/>
    </source>
</evidence>
<dbReference type="PANTHER" id="PTHR48111">
    <property type="entry name" value="REGULATOR OF RPOS"/>
    <property type="match status" value="1"/>
</dbReference>
<keyword evidence="2" id="KW-0902">Two-component regulatory system</keyword>
<dbReference type="Pfam" id="PF00072">
    <property type="entry name" value="Response_reg"/>
    <property type="match status" value="1"/>
</dbReference>
<dbReference type="PROSITE" id="PS50110">
    <property type="entry name" value="RESPONSE_REGULATORY"/>
    <property type="match status" value="1"/>
</dbReference>
<keyword evidence="3" id="KW-0805">Transcription regulation</keyword>
<feature type="domain" description="Response regulatory" evidence="8">
    <location>
        <begin position="9"/>
        <end position="123"/>
    </location>
</feature>
<dbReference type="eggNOG" id="COG0745">
    <property type="taxonomic scope" value="Bacteria"/>
</dbReference>
<evidence type="ECO:0000313" key="10">
    <source>
        <dbReference type="EMBL" id="EQA98015.1"/>
    </source>
</evidence>
<keyword evidence="4 7" id="KW-0238">DNA-binding</keyword>
<gene>
    <name evidence="10" type="ORF">L485_19930</name>
</gene>
<dbReference type="InterPro" id="IPR011006">
    <property type="entry name" value="CheY-like_superfamily"/>
</dbReference>
<dbReference type="GO" id="GO:0000156">
    <property type="term" value="F:phosphorelay response regulator activity"/>
    <property type="evidence" value="ECO:0007669"/>
    <property type="project" value="TreeGrafter"/>
</dbReference>
<dbReference type="Gene3D" id="6.10.250.690">
    <property type="match status" value="1"/>
</dbReference>
<evidence type="ECO:0000256" key="4">
    <source>
        <dbReference type="ARBA" id="ARBA00023125"/>
    </source>
</evidence>
<dbReference type="GO" id="GO:0000976">
    <property type="term" value="F:transcription cis-regulatory region binding"/>
    <property type="evidence" value="ECO:0007669"/>
    <property type="project" value="TreeGrafter"/>
</dbReference>
<feature type="DNA-binding region" description="OmpR/PhoB-type" evidence="7">
    <location>
        <begin position="131"/>
        <end position="227"/>
    </location>
</feature>
<dbReference type="PANTHER" id="PTHR48111:SF67">
    <property type="entry name" value="TRANSCRIPTIONAL REGULATORY PROTEIN TCTD"/>
    <property type="match status" value="1"/>
</dbReference>
<evidence type="ECO:0000259" key="9">
    <source>
        <dbReference type="PROSITE" id="PS51755"/>
    </source>
</evidence>
<dbReference type="CDD" id="cd17624">
    <property type="entry name" value="REC_OmpR_PmrA-like"/>
    <property type="match status" value="1"/>
</dbReference>
<dbReference type="InterPro" id="IPR001867">
    <property type="entry name" value="OmpR/PhoB-type_DNA-bd"/>
</dbReference>